<evidence type="ECO:0000313" key="1">
    <source>
        <dbReference type="EnsemblMetazoa" id="MESCA003374-PA"/>
    </source>
</evidence>
<organism evidence="1 2">
    <name type="scientific">Megaselia scalaris</name>
    <name type="common">Humpbacked fly</name>
    <name type="synonym">Phora scalaris</name>
    <dbReference type="NCBI Taxonomy" id="36166"/>
    <lineage>
        <taxon>Eukaryota</taxon>
        <taxon>Metazoa</taxon>
        <taxon>Ecdysozoa</taxon>
        <taxon>Arthropoda</taxon>
        <taxon>Hexapoda</taxon>
        <taxon>Insecta</taxon>
        <taxon>Pterygota</taxon>
        <taxon>Neoptera</taxon>
        <taxon>Endopterygota</taxon>
        <taxon>Diptera</taxon>
        <taxon>Brachycera</taxon>
        <taxon>Muscomorpha</taxon>
        <taxon>Platypezoidea</taxon>
        <taxon>Phoridae</taxon>
        <taxon>Megaseliini</taxon>
        <taxon>Megaselia</taxon>
    </lineage>
</organism>
<dbReference type="EMBL" id="CAQQ02134057">
    <property type="status" value="NOT_ANNOTATED_CDS"/>
    <property type="molecule type" value="Genomic_DNA"/>
</dbReference>
<dbReference type="HOGENOM" id="CLU_2963437_0_0_1"/>
<dbReference type="EnsemblMetazoa" id="MESCA003374-RA">
    <property type="protein sequence ID" value="MESCA003374-PA"/>
    <property type="gene ID" value="MESCA003374"/>
</dbReference>
<reference evidence="2" key="1">
    <citation type="submission" date="2013-02" db="EMBL/GenBank/DDBJ databases">
        <authorList>
            <person name="Hughes D."/>
        </authorList>
    </citation>
    <scope>NUCLEOTIDE SEQUENCE</scope>
    <source>
        <strain>Durham</strain>
        <strain evidence="2">NC isolate 2 -- Noor lab</strain>
    </source>
</reference>
<dbReference type="AlphaFoldDB" id="T1GIT9"/>
<name>T1GIT9_MEGSC</name>
<protein>
    <submittedName>
        <fullName evidence="1">Uncharacterized protein</fullName>
    </submittedName>
</protein>
<keyword evidence="2" id="KW-1185">Reference proteome</keyword>
<evidence type="ECO:0000313" key="2">
    <source>
        <dbReference type="Proteomes" id="UP000015102"/>
    </source>
</evidence>
<accession>T1GIT9</accession>
<dbReference type="Proteomes" id="UP000015102">
    <property type="component" value="Unassembled WGS sequence"/>
</dbReference>
<proteinExistence type="predicted"/>
<dbReference type="EMBL" id="CAQQ02134058">
    <property type="status" value="NOT_ANNOTATED_CDS"/>
    <property type="molecule type" value="Genomic_DNA"/>
</dbReference>
<reference evidence="1" key="2">
    <citation type="submission" date="2015-06" db="UniProtKB">
        <authorList>
            <consortium name="EnsemblMetazoa"/>
        </authorList>
    </citation>
    <scope>IDENTIFICATION</scope>
</reference>
<sequence length="59" mass="6434">MLSEQQQIHLSSPYVPPSQMLCDPHSQLCLEAQTIGTAHFPKGGVIAKLYTPVGRSDKV</sequence>